<accession>B3JKU6</accession>
<name>B3JKU6_9BACT</name>
<reference evidence="1 2" key="2">
    <citation type="submission" date="2008-04" db="EMBL/GenBank/DDBJ databases">
        <authorList>
            <person name="Fulton L."/>
            <person name="Clifton S."/>
            <person name="Fulton B."/>
            <person name="Xu J."/>
            <person name="Minx P."/>
            <person name="Pepin K.H."/>
            <person name="Johnson M."/>
            <person name="Thiruvilangam P."/>
            <person name="Bhonagiri V."/>
            <person name="Nash W.E."/>
            <person name="Mardis E.R."/>
            <person name="Wilson R.K."/>
        </authorList>
    </citation>
    <scope>NUCLEOTIDE SEQUENCE [LARGE SCALE GENOMIC DNA]</scope>
    <source>
        <strain evidence="1 2">DSM 17136</strain>
    </source>
</reference>
<organism evidence="1 2">
    <name type="scientific">Phocaeicola coprocola DSM 17136</name>
    <dbReference type="NCBI Taxonomy" id="470145"/>
    <lineage>
        <taxon>Bacteria</taxon>
        <taxon>Pseudomonadati</taxon>
        <taxon>Bacteroidota</taxon>
        <taxon>Bacteroidia</taxon>
        <taxon>Bacteroidales</taxon>
        <taxon>Bacteroidaceae</taxon>
        <taxon>Phocaeicola</taxon>
    </lineage>
</organism>
<gene>
    <name evidence="1" type="ORF">BACCOP_02527</name>
</gene>
<proteinExistence type="predicted"/>
<comment type="caution">
    <text evidence="1">The sequence shown here is derived from an EMBL/GenBank/DDBJ whole genome shotgun (WGS) entry which is preliminary data.</text>
</comment>
<dbReference type="Proteomes" id="UP000003146">
    <property type="component" value="Unassembled WGS sequence"/>
</dbReference>
<dbReference type="HOGENOM" id="CLU_3164511_0_0_10"/>
<sequence>MLLFYVFFVQKEQTFVQIFRKEGDVFPDFSRCFLGNTTSCDVEFQSD</sequence>
<evidence type="ECO:0000313" key="1">
    <source>
        <dbReference type="EMBL" id="EDV00440.1"/>
    </source>
</evidence>
<dbReference type="EMBL" id="ABIY02000096">
    <property type="protein sequence ID" value="EDV00440.1"/>
    <property type="molecule type" value="Genomic_DNA"/>
</dbReference>
<dbReference type="AlphaFoldDB" id="B3JKU6"/>
<reference evidence="1 2" key="1">
    <citation type="submission" date="2008-04" db="EMBL/GenBank/DDBJ databases">
        <title>Draft genome sequence of Bacteroides coprocola (DSM 17136).</title>
        <authorList>
            <person name="Sudarsanam P."/>
            <person name="Ley R."/>
            <person name="Guruge J."/>
            <person name="Turnbaugh P.J."/>
            <person name="Mahowald M."/>
            <person name="Liep D."/>
            <person name="Gordon J."/>
        </authorList>
    </citation>
    <scope>NUCLEOTIDE SEQUENCE [LARGE SCALE GENOMIC DNA]</scope>
    <source>
        <strain evidence="1 2">DSM 17136</strain>
    </source>
</reference>
<evidence type="ECO:0000313" key="2">
    <source>
        <dbReference type="Proteomes" id="UP000003146"/>
    </source>
</evidence>
<protein>
    <submittedName>
        <fullName evidence="1">Uncharacterized protein</fullName>
    </submittedName>
</protein>